<evidence type="ECO:0000256" key="6">
    <source>
        <dbReference type="ARBA" id="ARBA00023288"/>
    </source>
</evidence>
<keyword evidence="5" id="KW-0472">Membrane</keyword>
<evidence type="ECO:0000313" key="8">
    <source>
        <dbReference type="EMBL" id="SIS47731.1"/>
    </source>
</evidence>
<protein>
    <submittedName>
        <fullName evidence="8">Nucleoside-binding protein</fullName>
    </submittedName>
</protein>
<dbReference type="InterPro" id="IPR028082">
    <property type="entry name" value="Peripla_BP_I"/>
</dbReference>
<keyword evidence="4" id="KW-0732">Signal</keyword>
<dbReference type="STRING" id="570947.SAMN05421687_105141"/>
<dbReference type="RefSeq" id="WP_076558804.1">
    <property type="nucleotide sequence ID" value="NZ_FTOC01000005.1"/>
</dbReference>
<feature type="domain" description="ABC transporter substrate-binding protein PnrA-like" evidence="7">
    <location>
        <begin position="28"/>
        <end position="314"/>
    </location>
</feature>
<evidence type="ECO:0000256" key="4">
    <source>
        <dbReference type="ARBA" id="ARBA00022729"/>
    </source>
</evidence>
<evidence type="ECO:0000256" key="1">
    <source>
        <dbReference type="ARBA" id="ARBA00004193"/>
    </source>
</evidence>
<comment type="similarity">
    <text evidence="2">Belongs to the BMP lipoprotein family.</text>
</comment>
<dbReference type="GO" id="GO:0005886">
    <property type="term" value="C:plasma membrane"/>
    <property type="evidence" value="ECO:0007669"/>
    <property type="project" value="UniProtKB-SubCell"/>
</dbReference>
<evidence type="ECO:0000256" key="3">
    <source>
        <dbReference type="ARBA" id="ARBA00022475"/>
    </source>
</evidence>
<comment type="subcellular location">
    <subcellularLocation>
        <location evidence="1">Cell membrane</location>
        <topology evidence="1">Lipid-anchor</topology>
    </subcellularLocation>
</comment>
<dbReference type="Proteomes" id="UP000187608">
    <property type="component" value="Unassembled WGS sequence"/>
</dbReference>
<dbReference type="SUPFAM" id="SSF53822">
    <property type="entry name" value="Periplasmic binding protein-like I"/>
    <property type="match status" value="1"/>
</dbReference>
<evidence type="ECO:0000256" key="2">
    <source>
        <dbReference type="ARBA" id="ARBA00008610"/>
    </source>
</evidence>
<reference evidence="9" key="1">
    <citation type="submission" date="2017-01" db="EMBL/GenBank/DDBJ databases">
        <authorList>
            <person name="Varghese N."/>
            <person name="Submissions S."/>
        </authorList>
    </citation>
    <scope>NUCLEOTIDE SEQUENCE [LARGE SCALE GENOMIC DNA]</scope>
    <source>
        <strain evidence="9">DSM 23127</strain>
    </source>
</reference>
<keyword evidence="3" id="KW-1003">Cell membrane</keyword>
<dbReference type="Gene3D" id="3.40.50.2300">
    <property type="match status" value="2"/>
</dbReference>
<dbReference type="InterPro" id="IPR050957">
    <property type="entry name" value="BMP_lipoprotein"/>
</dbReference>
<evidence type="ECO:0000313" key="9">
    <source>
        <dbReference type="Proteomes" id="UP000187608"/>
    </source>
</evidence>
<proteinExistence type="inferred from homology"/>
<dbReference type="PROSITE" id="PS51257">
    <property type="entry name" value="PROKAR_LIPOPROTEIN"/>
    <property type="match status" value="1"/>
</dbReference>
<dbReference type="CDD" id="cd06353">
    <property type="entry name" value="PBP1_Med-like"/>
    <property type="match status" value="1"/>
</dbReference>
<dbReference type="PANTHER" id="PTHR34296">
    <property type="entry name" value="TRANSCRIPTIONAL ACTIVATOR PROTEIN MED"/>
    <property type="match status" value="1"/>
</dbReference>
<sequence>MSRALALILVIIVISGCSYNVSGNKTDRVGMLVETSVEDNSWGQKGYEGLKSIEQKYDVDIYHKEGIDTYQKTSLAVQELVENGTKVIFGHSSTYGEYFKELHDDYPDVNFIYFNGDYVAENLTSINFESTAMGFFGGMVAAEMTETDRVGMIASFSWQPEVEGFYEGVKHVKPEASVHVNFTNSWDNTKRAYEIYREMESLKVDVFYPAGDQFSAQIIQQAEKDGHYSIGYVMDQSELAPRSVLTSTVQHVDQLYVSTMDLIMKGKLEGEKYMYDFEDGAISLGEFSSDVPPSVQEKIKKEISEYKESGKLPNRP</sequence>
<keyword evidence="9" id="KW-1185">Reference proteome</keyword>
<organism evidence="8 9">
    <name type="scientific">Salimicrobium flavidum</name>
    <dbReference type="NCBI Taxonomy" id="570947"/>
    <lineage>
        <taxon>Bacteria</taxon>
        <taxon>Bacillati</taxon>
        <taxon>Bacillota</taxon>
        <taxon>Bacilli</taxon>
        <taxon>Bacillales</taxon>
        <taxon>Bacillaceae</taxon>
        <taxon>Salimicrobium</taxon>
    </lineage>
</organism>
<name>A0A1N7JEN9_9BACI</name>
<dbReference type="AlphaFoldDB" id="A0A1N7JEN9"/>
<accession>A0A1N7JEN9</accession>
<evidence type="ECO:0000259" key="7">
    <source>
        <dbReference type="Pfam" id="PF02608"/>
    </source>
</evidence>
<keyword evidence="6" id="KW-0449">Lipoprotein</keyword>
<dbReference type="InterPro" id="IPR003760">
    <property type="entry name" value="PnrA-like"/>
</dbReference>
<dbReference type="EMBL" id="FTOC01000005">
    <property type="protein sequence ID" value="SIS47731.1"/>
    <property type="molecule type" value="Genomic_DNA"/>
</dbReference>
<evidence type="ECO:0000256" key="5">
    <source>
        <dbReference type="ARBA" id="ARBA00023136"/>
    </source>
</evidence>
<gene>
    <name evidence="8" type="ORF">SAMN05421687_105141</name>
</gene>
<dbReference type="Pfam" id="PF02608">
    <property type="entry name" value="Bmp"/>
    <property type="match status" value="1"/>
</dbReference>
<dbReference type="PANTHER" id="PTHR34296:SF2">
    <property type="entry name" value="ABC TRANSPORTER GUANOSINE-BINDING PROTEIN NUPN"/>
    <property type="match status" value="1"/>
</dbReference>